<gene>
    <name evidence="1" type="ORF">LCGC14_0487050</name>
</gene>
<sequence>MTSINKAPDSDVHAAKKELETRIHAVLVKLPKLIRHRLRSDSLWRIAECMNVNENTYDTGRLPVYYKRPTAPRPKKYDCLRALATFVIVKWWDYVLEKNTTPYPVAFLAQLENIAEKGLDAFALAGSFEKGFRLVTCKQCEDTGVDLSIGSNGNVAGGSCSCPLGVVLENEKADDSEPDDESIVGETAEVTIIDEDPDIREETE</sequence>
<comment type="caution">
    <text evidence="1">The sequence shown here is derived from an EMBL/GenBank/DDBJ whole genome shotgun (WGS) entry which is preliminary data.</text>
</comment>
<name>A0A0F9UUM3_9ZZZZ</name>
<proteinExistence type="predicted"/>
<protein>
    <submittedName>
        <fullName evidence="1">Uncharacterized protein</fullName>
    </submittedName>
</protein>
<accession>A0A0F9UUM3</accession>
<organism evidence="1">
    <name type="scientific">marine sediment metagenome</name>
    <dbReference type="NCBI Taxonomy" id="412755"/>
    <lineage>
        <taxon>unclassified sequences</taxon>
        <taxon>metagenomes</taxon>
        <taxon>ecological metagenomes</taxon>
    </lineage>
</organism>
<evidence type="ECO:0000313" key="1">
    <source>
        <dbReference type="EMBL" id="KKN64871.1"/>
    </source>
</evidence>
<reference evidence="1" key="1">
    <citation type="journal article" date="2015" name="Nature">
        <title>Complex archaea that bridge the gap between prokaryotes and eukaryotes.</title>
        <authorList>
            <person name="Spang A."/>
            <person name="Saw J.H."/>
            <person name="Jorgensen S.L."/>
            <person name="Zaremba-Niedzwiedzka K."/>
            <person name="Martijn J."/>
            <person name="Lind A.E."/>
            <person name="van Eijk R."/>
            <person name="Schleper C."/>
            <person name="Guy L."/>
            <person name="Ettema T.J."/>
        </authorList>
    </citation>
    <scope>NUCLEOTIDE SEQUENCE</scope>
</reference>
<dbReference type="EMBL" id="LAZR01000541">
    <property type="protein sequence ID" value="KKN64871.1"/>
    <property type="molecule type" value="Genomic_DNA"/>
</dbReference>
<dbReference type="AlphaFoldDB" id="A0A0F9UUM3"/>